<evidence type="ECO:0000256" key="2">
    <source>
        <dbReference type="ARBA" id="ARBA00004555"/>
    </source>
</evidence>
<dbReference type="Proteomes" id="UP000006727">
    <property type="component" value="Chromosome 12"/>
</dbReference>
<dbReference type="InterPro" id="IPR013041">
    <property type="entry name" value="Clathrin_app_Ig-like_sf"/>
</dbReference>
<dbReference type="EnsemblPlants" id="Pp3c12_8940V3.1">
    <property type="protein sequence ID" value="Pp3c12_8940V3.1"/>
    <property type="gene ID" value="Pp3c12_8940"/>
</dbReference>
<reference evidence="12 14" key="2">
    <citation type="journal article" date="2018" name="Plant J.">
        <title>The Physcomitrella patens chromosome-scale assembly reveals moss genome structure and evolution.</title>
        <authorList>
            <person name="Lang D."/>
            <person name="Ullrich K.K."/>
            <person name="Murat F."/>
            <person name="Fuchs J."/>
            <person name="Jenkins J."/>
            <person name="Haas F.B."/>
            <person name="Piednoel M."/>
            <person name="Gundlach H."/>
            <person name="Van Bel M."/>
            <person name="Meyberg R."/>
            <person name="Vives C."/>
            <person name="Morata J."/>
            <person name="Symeonidi A."/>
            <person name="Hiss M."/>
            <person name="Muchero W."/>
            <person name="Kamisugi Y."/>
            <person name="Saleh O."/>
            <person name="Blanc G."/>
            <person name="Decker E.L."/>
            <person name="van Gessel N."/>
            <person name="Grimwood J."/>
            <person name="Hayes R.D."/>
            <person name="Graham S.W."/>
            <person name="Gunter L.E."/>
            <person name="McDaniel S.F."/>
            <person name="Hoernstein S.N.W."/>
            <person name="Larsson A."/>
            <person name="Li F.W."/>
            <person name="Perroud P.F."/>
            <person name="Phillips J."/>
            <person name="Ranjan P."/>
            <person name="Rokshar D.S."/>
            <person name="Rothfels C.J."/>
            <person name="Schneider L."/>
            <person name="Shu S."/>
            <person name="Stevenson D.W."/>
            <person name="Thummler F."/>
            <person name="Tillich M."/>
            <person name="Villarreal Aguilar J.C."/>
            <person name="Widiez T."/>
            <person name="Wong G.K."/>
            <person name="Wymore A."/>
            <person name="Zhang Y."/>
            <person name="Zimmer A.D."/>
            <person name="Quatrano R.S."/>
            <person name="Mayer K.F.X."/>
            <person name="Goodstein D."/>
            <person name="Casacuberta J.M."/>
            <person name="Vandepoele K."/>
            <person name="Reski R."/>
            <person name="Cuming A.C."/>
            <person name="Tuskan G.A."/>
            <person name="Maumus F."/>
            <person name="Salse J."/>
            <person name="Schmutz J."/>
            <person name="Rensing S.A."/>
        </authorList>
    </citation>
    <scope>NUCLEOTIDE SEQUENCE [LARGE SCALE GENOMIC DNA]</scope>
    <source>
        <strain evidence="13 14">cv. Gransden 2004</strain>
    </source>
</reference>
<comment type="subcellular location">
    <subcellularLocation>
        <location evidence="1">Cytoplasmic vesicle membrane</location>
    </subcellularLocation>
    <subcellularLocation>
        <location evidence="2">Golgi apparatus</location>
    </subcellularLocation>
</comment>
<dbReference type="AlphaFoldDB" id="A0A2K1JQ28"/>
<dbReference type="SUPFAM" id="SSF49348">
    <property type="entry name" value="Clathrin adaptor appendage domain"/>
    <property type="match status" value="1"/>
</dbReference>
<name>A0A2K1JQ28_PHYPA</name>
<dbReference type="Gramene" id="Pp3c12_8940V3.1">
    <property type="protein sequence ID" value="Pp3c12_8940V3.1"/>
    <property type="gene ID" value="Pp3c12_8940"/>
</dbReference>
<evidence type="ECO:0000256" key="9">
    <source>
        <dbReference type="PIRNR" id="PIRNR037094"/>
    </source>
</evidence>
<dbReference type="InterPro" id="IPR008152">
    <property type="entry name" value="Clathrin_a/b/g-adaptin_app_Ig"/>
</dbReference>
<accession>A0A2K1JQ28</accession>
<feature type="region of interest" description="Disordered" evidence="10">
    <location>
        <begin position="804"/>
        <end position="825"/>
    </location>
</feature>
<dbReference type="SUPFAM" id="SSF48371">
    <property type="entry name" value="ARM repeat"/>
    <property type="match status" value="1"/>
</dbReference>
<feature type="compositionally biased region" description="Low complexity" evidence="10">
    <location>
        <begin position="761"/>
        <end position="776"/>
    </location>
</feature>
<evidence type="ECO:0000256" key="4">
    <source>
        <dbReference type="ARBA" id="ARBA00022448"/>
    </source>
</evidence>
<keyword evidence="14" id="KW-1185">Reference proteome</keyword>
<dbReference type="PaxDb" id="3218-PP1S91_146V6.1"/>
<dbReference type="GO" id="GO:0006886">
    <property type="term" value="P:intracellular protein transport"/>
    <property type="evidence" value="ECO:0007669"/>
    <property type="project" value="UniProtKB-UniRule"/>
</dbReference>
<evidence type="ECO:0000256" key="6">
    <source>
        <dbReference type="ARBA" id="ARBA00023034"/>
    </source>
</evidence>
<gene>
    <name evidence="12" type="ORF">PHYPA_016002</name>
</gene>
<dbReference type="InParanoid" id="A0A2K1JQ28"/>
<dbReference type="Pfam" id="PF02883">
    <property type="entry name" value="Alpha_adaptinC2"/>
    <property type="match status" value="1"/>
</dbReference>
<sequence>MAFIAGNRLRDMINSIRACKTAAEERTVVTKECAALRDLLKEPVQYHRHRNIAKLIFIHMMGYPTHFGQMECIKLIAEGDFPEKRIGYLGLMVLLDERQEVLMLVTNSIKKYPIPIHAESMLGFPVSIAALCAVRIVRKVPDLIESYKGPALNLLMGKHHGVLVAGVKLCFELCQASAAALEHFRKQVSTIVGVLKSLVLSGYASEYDVTGISDPLLQIKLLKLLRLVGRGDNESSDVMSDVLAQVATNTEGTKNAGKAILYECVLTIMAIEDIGGLRVLAINILGRFLANMDNNIRYVALNTLVKVVAVDNQAVQRHRATIVNCIKDSDISIRARALELVCSLVNESNVEALTTELLEYLKFCDPEFKVDLATKTAALVHKFAPTKLWYIDQIIMIMLEAGKYVKNEVVWHFVVVVSNAIDLRGYAVRTLYRSFHKWTGQESLAQVTVWCIGEYGDMLVNNLSELEGEDPQTVTESDAVDVIENVLRDPGVNSTTIAFCLMALLKLSSRFPHCTERVESLLQEYHTSIDLELQQRSFEFGSIVSSHSNLKVSLTERMPILDFASYSSKRTGYDKRYGSHSVSPTGKIPPSDVAAIKFTTNDLMDMLTIQPIEEASALPASAGDAPYDIVGGSRSSTSAVTNPIPARLSIEGASALLNILAADEEVESSNLKKLASSTTSQRTSVNREDFRKSPINSRIDHRMSILELEPHYLRKSPLEEEILSTNKQIASLVEPTLSPDRSSSLALKLLERISITTSRDSILGRKSSSSSQRSPRAITVDPGLTLAEQKRFSINEARLQRISSNDARLQSSQGSHTEPLTSQQRKVPILGVTEPTLQRQEGFVPEDAPTTTSRISTHTEPTPTQLQRSFFLDESPAASSRISPRDNQLSKVLLEHRTSLLGDFPSAKDEVVGVEPISTLNSTFGGDFYRPAKLDQPEAEVYPSILALQTQGLKVNYEFTKSPESPKTTVIKAIFTNTSTTPYTDFLFQAAVPKFMTLRLDPASGSSLPQNSSGVITQILTVTNSLHGQKPLVMRVKIAYKADGQPVLEQGEVNNFPSKL</sequence>
<dbReference type="GO" id="GO:0035615">
    <property type="term" value="F:clathrin adaptor activity"/>
    <property type="evidence" value="ECO:0000318"/>
    <property type="project" value="GO_Central"/>
</dbReference>
<dbReference type="InterPro" id="IPR008153">
    <property type="entry name" value="GAE_dom"/>
</dbReference>
<evidence type="ECO:0000259" key="11">
    <source>
        <dbReference type="PROSITE" id="PS50180"/>
    </source>
</evidence>
<feature type="region of interest" description="Disordered" evidence="10">
    <location>
        <begin position="845"/>
        <end position="868"/>
    </location>
</feature>
<dbReference type="PROSITE" id="PS50180">
    <property type="entry name" value="GAE"/>
    <property type="match status" value="1"/>
</dbReference>
<keyword evidence="8 9" id="KW-0968">Cytoplasmic vesicle</keyword>
<keyword evidence="7 9" id="KW-0472">Membrane</keyword>
<organism evidence="12">
    <name type="scientific">Physcomitrium patens</name>
    <name type="common">Spreading-leaved earth moss</name>
    <name type="synonym">Physcomitrella patens</name>
    <dbReference type="NCBI Taxonomy" id="3218"/>
    <lineage>
        <taxon>Eukaryota</taxon>
        <taxon>Viridiplantae</taxon>
        <taxon>Streptophyta</taxon>
        <taxon>Embryophyta</taxon>
        <taxon>Bryophyta</taxon>
        <taxon>Bryophytina</taxon>
        <taxon>Bryopsida</taxon>
        <taxon>Funariidae</taxon>
        <taxon>Funariales</taxon>
        <taxon>Funariaceae</taxon>
        <taxon>Physcomitrium</taxon>
    </lineage>
</organism>
<dbReference type="InterPro" id="IPR011989">
    <property type="entry name" value="ARM-like"/>
</dbReference>
<evidence type="ECO:0000256" key="10">
    <source>
        <dbReference type="SAM" id="MobiDB-lite"/>
    </source>
</evidence>
<reference evidence="13" key="3">
    <citation type="submission" date="2020-12" db="UniProtKB">
        <authorList>
            <consortium name="EnsemblPlants"/>
        </authorList>
    </citation>
    <scope>IDENTIFICATION</scope>
</reference>
<evidence type="ECO:0000256" key="5">
    <source>
        <dbReference type="ARBA" id="ARBA00022927"/>
    </source>
</evidence>
<evidence type="ECO:0000313" key="13">
    <source>
        <dbReference type="EnsemblPlants" id="Pp3c12_8940V3.1"/>
    </source>
</evidence>
<feature type="compositionally biased region" description="Polar residues" evidence="10">
    <location>
        <begin position="849"/>
        <end position="868"/>
    </location>
</feature>
<evidence type="ECO:0000256" key="3">
    <source>
        <dbReference type="ARBA" id="ARBA00006613"/>
    </source>
</evidence>
<dbReference type="SMART" id="SM00809">
    <property type="entry name" value="Alpha_adaptinC2"/>
    <property type="match status" value="1"/>
</dbReference>
<dbReference type="InterPro" id="IPR016024">
    <property type="entry name" value="ARM-type_fold"/>
</dbReference>
<dbReference type="PIRSF" id="PIRSF037094">
    <property type="entry name" value="AP1_complex_gamma"/>
    <property type="match status" value="1"/>
</dbReference>
<reference evidence="12 14" key="1">
    <citation type="journal article" date="2008" name="Science">
        <title>The Physcomitrella genome reveals evolutionary insights into the conquest of land by plants.</title>
        <authorList>
            <person name="Rensing S."/>
            <person name="Lang D."/>
            <person name="Zimmer A."/>
            <person name="Terry A."/>
            <person name="Salamov A."/>
            <person name="Shapiro H."/>
            <person name="Nishiyama T."/>
            <person name="Perroud P.-F."/>
            <person name="Lindquist E."/>
            <person name="Kamisugi Y."/>
            <person name="Tanahashi T."/>
            <person name="Sakakibara K."/>
            <person name="Fujita T."/>
            <person name="Oishi K."/>
            <person name="Shin-I T."/>
            <person name="Kuroki Y."/>
            <person name="Toyoda A."/>
            <person name="Suzuki Y."/>
            <person name="Hashimoto A."/>
            <person name="Yamaguchi K."/>
            <person name="Sugano A."/>
            <person name="Kohara Y."/>
            <person name="Fujiyama A."/>
            <person name="Anterola A."/>
            <person name="Aoki S."/>
            <person name="Ashton N."/>
            <person name="Barbazuk W.B."/>
            <person name="Barker E."/>
            <person name="Bennetzen J."/>
            <person name="Bezanilla M."/>
            <person name="Blankenship R."/>
            <person name="Cho S.H."/>
            <person name="Dutcher S."/>
            <person name="Estelle M."/>
            <person name="Fawcett J.A."/>
            <person name="Gundlach H."/>
            <person name="Hanada K."/>
            <person name="Heyl A."/>
            <person name="Hicks K.A."/>
            <person name="Hugh J."/>
            <person name="Lohr M."/>
            <person name="Mayer K."/>
            <person name="Melkozernov A."/>
            <person name="Murata T."/>
            <person name="Nelson D."/>
            <person name="Pils B."/>
            <person name="Prigge M."/>
            <person name="Reiss B."/>
            <person name="Renner T."/>
            <person name="Rombauts S."/>
            <person name="Rushton P."/>
            <person name="Sanderfoot A."/>
            <person name="Schween G."/>
            <person name="Shiu S.-H."/>
            <person name="Stueber K."/>
            <person name="Theodoulou F.L."/>
            <person name="Tu H."/>
            <person name="Van de Peer Y."/>
            <person name="Verrier P.J."/>
            <person name="Waters E."/>
            <person name="Wood A."/>
            <person name="Yang L."/>
            <person name="Cove D."/>
            <person name="Cuming A."/>
            <person name="Hasebe M."/>
            <person name="Lucas S."/>
            <person name="Mishler D.B."/>
            <person name="Reski R."/>
            <person name="Grigoriev I."/>
            <person name="Quatrano R.S."/>
            <person name="Boore J.L."/>
        </authorList>
    </citation>
    <scope>NUCLEOTIDE SEQUENCE [LARGE SCALE GENOMIC DNA]</scope>
    <source>
        <strain evidence="13 14">cv. Gransden 2004</strain>
    </source>
</reference>
<dbReference type="EMBL" id="ABEU02000012">
    <property type="protein sequence ID" value="PNR43621.1"/>
    <property type="molecule type" value="Genomic_DNA"/>
</dbReference>
<feature type="region of interest" description="Disordered" evidence="10">
    <location>
        <begin position="761"/>
        <end position="782"/>
    </location>
</feature>
<comment type="similarity">
    <text evidence="3 9">Belongs to the adaptor complexes large subunit family.</text>
</comment>
<protein>
    <recommendedName>
        <fullName evidence="9">AP-1 complex subunit gamma</fullName>
    </recommendedName>
</protein>
<dbReference type="Pfam" id="PF01602">
    <property type="entry name" value="Adaptin_N"/>
    <property type="match status" value="2"/>
</dbReference>
<dbReference type="InterPro" id="IPR050840">
    <property type="entry name" value="Adaptor_Complx_Large_Subunit"/>
</dbReference>
<proteinExistence type="inferred from homology"/>
<evidence type="ECO:0000256" key="7">
    <source>
        <dbReference type="ARBA" id="ARBA00023136"/>
    </source>
</evidence>
<dbReference type="InterPro" id="IPR002553">
    <property type="entry name" value="Clathrin/coatomer_adapt-like_N"/>
</dbReference>
<evidence type="ECO:0000313" key="12">
    <source>
        <dbReference type="EMBL" id="PNR43621.1"/>
    </source>
</evidence>
<keyword evidence="5 9" id="KW-0653">Protein transport</keyword>
<feature type="domain" description="GAE" evidence="11">
    <location>
        <begin position="940"/>
        <end position="1057"/>
    </location>
</feature>
<keyword evidence="6 9" id="KW-0333">Golgi apparatus</keyword>
<dbReference type="GO" id="GO:0006896">
    <property type="term" value="P:Golgi to vacuole transport"/>
    <property type="evidence" value="ECO:0000318"/>
    <property type="project" value="GO_Central"/>
</dbReference>
<dbReference type="Gramene" id="Pp3c12_8940V3.2">
    <property type="protein sequence ID" value="Pp3c12_8940V3.2"/>
    <property type="gene ID" value="Pp3c12_8940"/>
</dbReference>
<dbReference type="PANTHER" id="PTHR22780">
    <property type="entry name" value="ADAPTIN, ALPHA/GAMMA/EPSILON"/>
    <property type="match status" value="1"/>
</dbReference>
<dbReference type="EnsemblPlants" id="Pp3c12_8940V3.2">
    <property type="protein sequence ID" value="Pp3c12_8940V3.2"/>
    <property type="gene ID" value="Pp3c12_8940"/>
</dbReference>
<evidence type="ECO:0000313" key="14">
    <source>
        <dbReference type="Proteomes" id="UP000006727"/>
    </source>
</evidence>
<dbReference type="InterPro" id="IPR017107">
    <property type="entry name" value="AP1_complex_gsu"/>
</dbReference>
<evidence type="ECO:0000256" key="8">
    <source>
        <dbReference type="ARBA" id="ARBA00023329"/>
    </source>
</evidence>
<keyword evidence="4 9" id="KW-0813">Transport</keyword>
<dbReference type="Gene3D" id="1.25.10.10">
    <property type="entry name" value="Leucine-rich Repeat Variant"/>
    <property type="match status" value="2"/>
</dbReference>
<evidence type="ECO:0000256" key="1">
    <source>
        <dbReference type="ARBA" id="ARBA00004156"/>
    </source>
</evidence>
<dbReference type="Gene3D" id="2.60.40.1230">
    <property type="match status" value="1"/>
</dbReference>
<dbReference type="STRING" id="3218.A0A2K1JQ28"/>
<dbReference type="GO" id="GO:0030121">
    <property type="term" value="C:AP-1 adaptor complex"/>
    <property type="evidence" value="ECO:0000318"/>
    <property type="project" value="GO_Central"/>
</dbReference>